<dbReference type="Proteomes" id="UP001595583">
    <property type="component" value="Unassembled WGS sequence"/>
</dbReference>
<keyword evidence="14" id="KW-1208">Phospholipid metabolism</keyword>
<keyword evidence="17" id="KW-1185">Reference proteome</keyword>
<evidence type="ECO:0000313" key="16">
    <source>
        <dbReference type="EMBL" id="MFC3206086.1"/>
    </source>
</evidence>
<accession>A0ABV7K7U7</accession>
<dbReference type="InterPro" id="IPR000829">
    <property type="entry name" value="DAGK"/>
</dbReference>
<dbReference type="GO" id="GO:0004143">
    <property type="term" value="F:ATP-dependent diacylglycerol kinase activity"/>
    <property type="evidence" value="ECO:0007669"/>
    <property type="project" value="UniProtKB-EC"/>
</dbReference>
<comment type="similarity">
    <text evidence="2">Belongs to the bacterial diacylglycerol kinase family.</text>
</comment>
<evidence type="ECO:0000256" key="2">
    <source>
        <dbReference type="ARBA" id="ARBA00005967"/>
    </source>
</evidence>
<evidence type="ECO:0000256" key="7">
    <source>
        <dbReference type="ARBA" id="ARBA00022741"/>
    </source>
</evidence>
<keyword evidence="4" id="KW-0444">Lipid biosynthesis</keyword>
<dbReference type="CDD" id="cd14263">
    <property type="entry name" value="DAGK_IM_like"/>
    <property type="match status" value="1"/>
</dbReference>
<keyword evidence="7" id="KW-0547">Nucleotide-binding</keyword>
<evidence type="ECO:0000256" key="9">
    <source>
        <dbReference type="ARBA" id="ARBA00022840"/>
    </source>
</evidence>
<evidence type="ECO:0000256" key="13">
    <source>
        <dbReference type="ARBA" id="ARBA00023209"/>
    </source>
</evidence>
<evidence type="ECO:0000256" key="12">
    <source>
        <dbReference type="ARBA" id="ARBA00023136"/>
    </source>
</evidence>
<evidence type="ECO:0000256" key="10">
    <source>
        <dbReference type="ARBA" id="ARBA00022989"/>
    </source>
</evidence>
<dbReference type="PANTHER" id="PTHR34299">
    <property type="entry name" value="DIACYLGLYCEROL KINASE"/>
    <property type="match status" value="1"/>
</dbReference>
<feature type="transmembrane region" description="Helical" evidence="15">
    <location>
        <begin position="50"/>
        <end position="71"/>
    </location>
</feature>
<reference evidence="17" key="1">
    <citation type="journal article" date="2019" name="Int. J. Syst. Evol. Microbiol.">
        <title>The Global Catalogue of Microorganisms (GCM) 10K type strain sequencing project: providing services to taxonomists for standard genome sequencing and annotation.</title>
        <authorList>
            <consortium name="The Broad Institute Genomics Platform"/>
            <consortium name="The Broad Institute Genome Sequencing Center for Infectious Disease"/>
            <person name="Wu L."/>
            <person name="Ma J."/>
        </authorList>
    </citation>
    <scope>NUCLEOTIDE SEQUENCE [LARGE SCALE GENOMIC DNA]</scope>
    <source>
        <strain evidence="17">KCTC 52165</strain>
    </source>
</reference>
<evidence type="ECO:0000256" key="14">
    <source>
        <dbReference type="ARBA" id="ARBA00023264"/>
    </source>
</evidence>
<protein>
    <submittedName>
        <fullName evidence="16">Diacylglycerol kinase</fullName>
        <ecNumber evidence="16">2.7.1.107</ecNumber>
    </submittedName>
</protein>
<evidence type="ECO:0000256" key="5">
    <source>
        <dbReference type="ARBA" id="ARBA00022679"/>
    </source>
</evidence>
<keyword evidence="13" id="KW-0594">Phospholipid biosynthesis</keyword>
<dbReference type="Pfam" id="PF01219">
    <property type="entry name" value="DAGK_prokar"/>
    <property type="match status" value="1"/>
</dbReference>
<evidence type="ECO:0000256" key="8">
    <source>
        <dbReference type="ARBA" id="ARBA00022777"/>
    </source>
</evidence>
<dbReference type="PANTHER" id="PTHR34299:SF1">
    <property type="entry name" value="DIACYLGLYCEROL KINASE"/>
    <property type="match status" value="1"/>
</dbReference>
<dbReference type="RefSeq" id="WP_378219897.1">
    <property type="nucleotide sequence ID" value="NZ_JBHRTK010000009.1"/>
</dbReference>
<evidence type="ECO:0000256" key="15">
    <source>
        <dbReference type="SAM" id="Phobius"/>
    </source>
</evidence>
<sequence length="119" mass="13031">MKNRPFGERIRFALCGVKEAWQRENSFRTQGVVAILVVVGLLALRIPLTWSAIVILAAALVLAMELTNAALEAMIDRLHPERHADIRAAKDMAAGSVFLASIAAVVVGLLMLFSLYSIW</sequence>
<dbReference type="EC" id="2.7.1.107" evidence="16"/>
<keyword evidence="5 16" id="KW-0808">Transferase</keyword>
<name>A0ABV7K7U7_9HYPH</name>
<keyword evidence="8 16" id="KW-0418">Kinase</keyword>
<keyword evidence="3" id="KW-1003">Cell membrane</keyword>
<evidence type="ECO:0000313" key="17">
    <source>
        <dbReference type="Proteomes" id="UP001595583"/>
    </source>
</evidence>
<feature type="transmembrane region" description="Helical" evidence="15">
    <location>
        <begin position="27"/>
        <end position="44"/>
    </location>
</feature>
<gene>
    <name evidence="16" type="ORF">ACFOHJ_07685</name>
</gene>
<evidence type="ECO:0000256" key="4">
    <source>
        <dbReference type="ARBA" id="ARBA00022516"/>
    </source>
</evidence>
<keyword evidence="6 15" id="KW-0812">Transmembrane</keyword>
<dbReference type="EMBL" id="JBHRTK010000009">
    <property type="protein sequence ID" value="MFC3206086.1"/>
    <property type="molecule type" value="Genomic_DNA"/>
</dbReference>
<feature type="transmembrane region" description="Helical" evidence="15">
    <location>
        <begin position="92"/>
        <end position="116"/>
    </location>
</feature>
<evidence type="ECO:0000256" key="6">
    <source>
        <dbReference type="ARBA" id="ARBA00022692"/>
    </source>
</evidence>
<organism evidence="16 17">
    <name type="scientific">Aquamicrobium soli</name>
    <dbReference type="NCBI Taxonomy" id="1811518"/>
    <lineage>
        <taxon>Bacteria</taxon>
        <taxon>Pseudomonadati</taxon>
        <taxon>Pseudomonadota</taxon>
        <taxon>Alphaproteobacteria</taxon>
        <taxon>Hyphomicrobiales</taxon>
        <taxon>Phyllobacteriaceae</taxon>
        <taxon>Aquamicrobium</taxon>
    </lineage>
</organism>
<evidence type="ECO:0000256" key="1">
    <source>
        <dbReference type="ARBA" id="ARBA00004651"/>
    </source>
</evidence>
<dbReference type="Gene3D" id="1.10.287.3610">
    <property type="match status" value="1"/>
</dbReference>
<keyword evidence="10 15" id="KW-1133">Transmembrane helix</keyword>
<keyword evidence="12 15" id="KW-0472">Membrane</keyword>
<keyword evidence="11" id="KW-0443">Lipid metabolism</keyword>
<keyword evidence="9" id="KW-0067">ATP-binding</keyword>
<comment type="subcellular location">
    <subcellularLocation>
        <location evidence="1">Cell membrane</location>
        <topology evidence="1">Multi-pass membrane protein</topology>
    </subcellularLocation>
</comment>
<comment type="caution">
    <text evidence="16">The sequence shown here is derived from an EMBL/GenBank/DDBJ whole genome shotgun (WGS) entry which is preliminary data.</text>
</comment>
<proteinExistence type="inferred from homology"/>
<dbReference type="InterPro" id="IPR036945">
    <property type="entry name" value="DAGK_sf"/>
</dbReference>
<evidence type="ECO:0000256" key="3">
    <source>
        <dbReference type="ARBA" id="ARBA00022475"/>
    </source>
</evidence>
<evidence type="ECO:0000256" key="11">
    <source>
        <dbReference type="ARBA" id="ARBA00023098"/>
    </source>
</evidence>